<organism evidence="3 4">
    <name type="scientific">Pedobacter steynii</name>
    <dbReference type="NCBI Taxonomy" id="430522"/>
    <lineage>
        <taxon>Bacteria</taxon>
        <taxon>Pseudomonadati</taxon>
        <taxon>Bacteroidota</taxon>
        <taxon>Sphingobacteriia</taxon>
        <taxon>Sphingobacteriales</taxon>
        <taxon>Sphingobacteriaceae</taxon>
        <taxon>Pedobacter</taxon>
    </lineage>
</organism>
<dbReference type="Pfam" id="PF01648">
    <property type="entry name" value="ACPS"/>
    <property type="match status" value="1"/>
</dbReference>
<dbReference type="OrthoDB" id="9808281at2"/>
<dbReference type="GO" id="GO:0008897">
    <property type="term" value="F:holo-[acyl-carrier-protein] synthase activity"/>
    <property type="evidence" value="ECO:0007669"/>
    <property type="project" value="InterPro"/>
</dbReference>
<keyword evidence="4" id="KW-1185">Reference proteome</keyword>
<dbReference type="EMBL" id="FNGY01000014">
    <property type="protein sequence ID" value="SDO36574.1"/>
    <property type="molecule type" value="Genomic_DNA"/>
</dbReference>
<sequence>MSDGLLLLNRTDRTFKAGFSIIKENLTGLSQYFSLLHPNERTYLDSLRFDRRRASYLLGRVAAKHAISRLEEGVGMDAVFIDSGIFQFPVVKSKLLSNVQVSITHCDDLGLALAFPEDHPLAVDIEKIDAAQAEAFESQLTAEELRLIAKVEPEPLIGCVTVWTIKEALSKVLKTGFMIDFKVLEIQSLEKSGHCYTSEFIHCGQYRAVSCRHGDYICSIVLPKQTSCDLNDFWLAFKEVAGMRSSTSE</sequence>
<dbReference type="InterPro" id="IPR037143">
    <property type="entry name" value="4-PPantetheinyl_Trfase_dom_sf"/>
</dbReference>
<dbReference type="RefSeq" id="WP_074612439.1">
    <property type="nucleotide sequence ID" value="NZ_FNGY01000014.1"/>
</dbReference>
<gene>
    <name evidence="3" type="ORF">SAMN05421820_11426</name>
</gene>
<evidence type="ECO:0000256" key="1">
    <source>
        <dbReference type="ARBA" id="ARBA00022679"/>
    </source>
</evidence>
<evidence type="ECO:0000313" key="3">
    <source>
        <dbReference type="EMBL" id="SDO36574.1"/>
    </source>
</evidence>
<dbReference type="InterPro" id="IPR008278">
    <property type="entry name" value="4-PPantetheinyl_Trfase_dom"/>
</dbReference>
<protein>
    <submittedName>
        <fullName evidence="3">4'-phosphopantetheinyl transferase EntD (Siderophore biosynthesis)</fullName>
    </submittedName>
</protein>
<proteinExistence type="predicted"/>
<dbReference type="GO" id="GO:0000287">
    <property type="term" value="F:magnesium ion binding"/>
    <property type="evidence" value="ECO:0007669"/>
    <property type="project" value="InterPro"/>
</dbReference>
<dbReference type="Gene3D" id="3.90.470.20">
    <property type="entry name" value="4'-phosphopantetheinyl transferase domain"/>
    <property type="match status" value="2"/>
</dbReference>
<dbReference type="Proteomes" id="UP000183200">
    <property type="component" value="Unassembled WGS sequence"/>
</dbReference>
<name>A0A1H0IYN1_9SPHI</name>
<keyword evidence="1 3" id="KW-0808">Transferase</keyword>
<feature type="domain" description="4'-phosphopantetheinyl transferase" evidence="2">
    <location>
        <begin position="121"/>
        <end position="220"/>
    </location>
</feature>
<dbReference type="AlphaFoldDB" id="A0A1H0IYN1"/>
<reference evidence="4" key="1">
    <citation type="submission" date="2016-10" db="EMBL/GenBank/DDBJ databases">
        <authorList>
            <person name="Varghese N."/>
            <person name="Submissions S."/>
        </authorList>
    </citation>
    <scope>NUCLEOTIDE SEQUENCE [LARGE SCALE GENOMIC DNA]</scope>
    <source>
        <strain evidence="4">DSM 19110</strain>
    </source>
</reference>
<accession>A0A1H0IYN1</accession>
<evidence type="ECO:0000313" key="4">
    <source>
        <dbReference type="Proteomes" id="UP000183200"/>
    </source>
</evidence>
<dbReference type="SUPFAM" id="SSF56214">
    <property type="entry name" value="4'-phosphopantetheinyl transferase"/>
    <property type="match status" value="2"/>
</dbReference>
<evidence type="ECO:0000259" key="2">
    <source>
        <dbReference type="Pfam" id="PF01648"/>
    </source>
</evidence>